<name>A0A0F7K324_9GAMM</name>
<dbReference type="AlphaFoldDB" id="A0A0F7K324"/>
<feature type="chain" id="PRO_5008988020" description="Thiol:disulfide interchange protein DsbD" evidence="18">
    <location>
        <begin position="28"/>
        <end position="764"/>
    </location>
</feature>
<evidence type="ECO:0000256" key="7">
    <source>
        <dbReference type="ARBA" id="ARBA00022729"/>
    </source>
</evidence>
<dbReference type="InterPro" id="IPR013766">
    <property type="entry name" value="Thioredoxin_domain"/>
</dbReference>
<keyword evidence="21" id="KW-1185">Reference proteome</keyword>
<evidence type="ECO:0000256" key="9">
    <source>
        <dbReference type="ARBA" id="ARBA00022982"/>
    </source>
</evidence>
<dbReference type="Pfam" id="PF13899">
    <property type="entry name" value="Thioredoxin_7"/>
    <property type="match status" value="1"/>
</dbReference>
<evidence type="ECO:0000259" key="19">
    <source>
        <dbReference type="PROSITE" id="PS51352"/>
    </source>
</evidence>
<evidence type="ECO:0000256" key="3">
    <source>
        <dbReference type="ARBA" id="ARBA00022448"/>
    </source>
</evidence>
<evidence type="ECO:0000256" key="5">
    <source>
        <dbReference type="ARBA" id="ARBA00022519"/>
    </source>
</evidence>
<feature type="transmembrane region" description="Helical" evidence="18">
    <location>
        <begin position="388"/>
        <end position="413"/>
    </location>
</feature>
<dbReference type="EC" id="1.8.1.8" evidence="18"/>
<dbReference type="KEGG" id="seds:AAY24_14230"/>
<evidence type="ECO:0000256" key="10">
    <source>
        <dbReference type="ARBA" id="ARBA00022989"/>
    </source>
</evidence>
<dbReference type="GO" id="GO:0047134">
    <property type="term" value="F:protein-disulfide reductase [NAD(P)H] activity"/>
    <property type="evidence" value="ECO:0007669"/>
    <property type="project" value="UniProtKB-UniRule"/>
</dbReference>
<dbReference type="CDD" id="cd02953">
    <property type="entry name" value="DsbDgamma"/>
    <property type="match status" value="1"/>
</dbReference>
<keyword evidence="8 18" id="KW-0201">Cytochrome c-type biogenesis</keyword>
<dbReference type="HAMAP" id="MF_00399">
    <property type="entry name" value="DbsD"/>
    <property type="match status" value="1"/>
</dbReference>
<evidence type="ECO:0000256" key="16">
    <source>
        <dbReference type="ARBA" id="ARBA00047388"/>
    </source>
</evidence>
<evidence type="ECO:0000256" key="1">
    <source>
        <dbReference type="ARBA" id="ARBA00004429"/>
    </source>
</evidence>
<evidence type="ECO:0000256" key="8">
    <source>
        <dbReference type="ARBA" id="ARBA00022748"/>
    </source>
</evidence>
<keyword evidence="4 18" id="KW-1003">Cell membrane</keyword>
<evidence type="ECO:0000256" key="4">
    <source>
        <dbReference type="ARBA" id="ARBA00022475"/>
    </source>
</evidence>
<dbReference type="InterPro" id="IPR003834">
    <property type="entry name" value="Cyt_c_assmbl_TM_dom"/>
</dbReference>
<proteinExistence type="inferred from homology"/>
<keyword evidence="9 18" id="KW-0249">Electron transport</keyword>
<gene>
    <name evidence="18" type="primary">dsbD</name>
    <name evidence="20" type="ORF">AAY24_14230</name>
</gene>
<evidence type="ECO:0000256" key="11">
    <source>
        <dbReference type="ARBA" id="ARBA00023002"/>
    </source>
</evidence>
<keyword evidence="15 18" id="KW-0676">Redox-active center</keyword>
<dbReference type="InterPro" id="IPR036929">
    <property type="entry name" value="DsbDN_sf"/>
</dbReference>
<dbReference type="PROSITE" id="PS51352">
    <property type="entry name" value="THIOREDOXIN_2"/>
    <property type="match status" value="1"/>
</dbReference>
<feature type="disulfide bond" description="Redox-active" evidence="18">
    <location>
        <begin position="678"/>
        <end position="681"/>
    </location>
</feature>
<keyword evidence="12 18" id="KW-0520">NAD</keyword>
<dbReference type="OrthoDB" id="9811036at2"/>
<evidence type="ECO:0000256" key="6">
    <source>
        <dbReference type="ARBA" id="ARBA00022692"/>
    </source>
</evidence>
<keyword evidence="10 18" id="KW-1133">Transmembrane helix</keyword>
<comment type="subcellular location">
    <subcellularLocation>
        <location evidence="1 18">Cell inner membrane</location>
        <topology evidence="1 18">Multi-pass membrane protein</topology>
    </subcellularLocation>
</comment>
<dbReference type="GO" id="GO:0045454">
    <property type="term" value="P:cell redox homeostasis"/>
    <property type="evidence" value="ECO:0007669"/>
    <property type="project" value="TreeGrafter"/>
</dbReference>
<dbReference type="Pfam" id="PF11412">
    <property type="entry name" value="DsbD_N"/>
    <property type="match status" value="2"/>
</dbReference>
<feature type="transmembrane region" description="Helical" evidence="18">
    <location>
        <begin position="599"/>
        <end position="620"/>
    </location>
</feature>
<evidence type="ECO:0000256" key="2">
    <source>
        <dbReference type="ARBA" id="ARBA00007241"/>
    </source>
</evidence>
<feature type="transmembrane region" description="Helical" evidence="18">
    <location>
        <begin position="504"/>
        <end position="525"/>
    </location>
</feature>
<evidence type="ECO:0000256" key="17">
    <source>
        <dbReference type="ARBA" id="ARBA00047804"/>
    </source>
</evidence>
<keyword evidence="11 18" id="KW-0560">Oxidoreductase</keyword>
<feature type="transmembrane region" description="Helical" evidence="18">
    <location>
        <begin position="468"/>
        <end position="498"/>
    </location>
</feature>
<protein>
    <recommendedName>
        <fullName evidence="18">Thiol:disulfide interchange protein DsbD</fullName>
        <ecNumber evidence="18">1.8.1.8</ecNumber>
    </recommendedName>
    <alternativeName>
        <fullName evidence="18">Protein-disulfide reductase</fullName>
        <shortName evidence="18">Disulfide reductase</shortName>
    </alternativeName>
</protein>
<dbReference type="InterPro" id="IPR028250">
    <property type="entry name" value="DsbDN"/>
</dbReference>
<comment type="similarity">
    <text evidence="2 18">Belongs to the thioredoxin family. DsbD subfamily.</text>
</comment>
<dbReference type="GO" id="GO:0005886">
    <property type="term" value="C:plasma membrane"/>
    <property type="evidence" value="ECO:0007669"/>
    <property type="project" value="UniProtKB-SubCell"/>
</dbReference>
<dbReference type="Gene3D" id="2.60.40.1250">
    <property type="entry name" value="Thiol:disulfide interchange protein DsbD, N-terminal domain"/>
    <property type="match status" value="2"/>
</dbReference>
<comment type="catalytic activity">
    <reaction evidence="16 18">
        <text>[protein]-dithiol + NAD(+) = [protein]-disulfide + NADH + H(+)</text>
        <dbReference type="Rhea" id="RHEA:18749"/>
        <dbReference type="Rhea" id="RHEA-COMP:10593"/>
        <dbReference type="Rhea" id="RHEA-COMP:10594"/>
        <dbReference type="ChEBI" id="CHEBI:15378"/>
        <dbReference type="ChEBI" id="CHEBI:29950"/>
        <dbReference type="ChEBI" id="CHEBI:50058"/>
        <dbReference type="ChEBI" id="CHEBI:57540"/>
        <dbReference type="ChEBI" id="CHEBI:57945"/>
        <dbReference type="EC" id="1.8.1.8"/>
    </reaction>
</comment>
<dbReference type="GO" id="GO:0017004">
    <property type="term" value="P:cytochrome complex assembly"/>
    <property type="evidence" value="ECO:0007669"/>
    <property type="project" value="UniProtKB-UniRule"/>
</dbReference>
<dbReference type="InterPro" id="IPR022910">
    <property type="entry name" value="Thiol_diS_interchange_DbsD"/>
</dbReference>
<feature type="transmembrane region" description="Helical" evidence="18">
    <location>
        <begin position="346"/>
        <end position="376"/>
    </location>
</feature>
<dbReference type="Proteomes" id="UP000034410">
    <property type="component" value="Chromosome"/>
</dbReference>
<dbReference type="InterPro" id="IPR035671">
    <property type="entry name" value="DsbD_gamma"/>
</dbReference>
<sequence precursor="true">MYTIKKLNALFLLQILLLLPLFSTAQAEQPDYLTPQQAFKLNTAVEGADNIRLTWQIAEGYYLYRNKLKFTSQTPGITLGEARFPAGKNKHDEFFGDVEIYRNSVSIQIPIQRAADAGDNLVLTTVSQGCADAGLCYPPQKQDVSLSLPPAGGQAMGALGNLGQTLGIQEEDEIPSPEQAYQLSATVEQADRIRLNWQIAPGTYLYQDKIGVTLKSGDGVQLGQFKLPPAEIKQNALKPDGSFGDLPVYHDSIDLPLPLIRSSSDVTDIELQVNYQGCAEAGVCYPPARKVFALTLPALSAAQASAAPQQPQQAMAATAVQTSSAAGEPQSEMDEIASTLAGGNTLLITLLFFGLGLALSLTPCVFPMIPILSGIIAGQGTGITTYKAFILSLVYVLAMSVTYTGAGVLAGLFGQNLQAAFQDPWILSFFALVFVGLALSMFGFYELQLPSSWQSKLTERSNKQSGGSLVGVAIMGFLSALIVGPCVAPPLAGALIYIGQTGDALLGGLALFALAMGMGTPLIIIGTSAGKYLPRAGSWMDKVKAVFGVGMLAVAIILLERVVPADIAMLLWGILLVVSAIYMGAIGELPVEASGWDRLWKGLGMVLLIYGSLMLIGAAAGGKDTVQPLRGLFAAGTTSESAHLQFKRIKTVADLEREVAAASSAGKPVMLDFYADWCVSCKEMERYTFSDPQVMAALSDAVLLQADVTANDEQDVALLQGHFGLPGPPSIMFYGRDGQERKGYRVVGFKAAEEFANHVRSALQ</sequence>
<evidence type="ECO:0000256" key="13">
    <source>
        <dbReference type="ARBA" id="ARBA00023136"/>
    </source>
</evidence>
<evidence type="ECO:0000256" key="12">
    <source>
        <dbReference type="ARBA" id="ARBA00023027"/>
    </source>
</evidence>
<keyword evidence="3 18" id="KW-0813">Transport</keyword>
<dbReference type="Pfam" id="PF02683">
    <property type="entry name" value="DsbD_TM"/>
    <property type="match status" value="1"/>
</dbReference>
<evidence type="ECO:0000256" key="18">
    <source>
        <dbReference type="HAMAP-Rule" id="MF_00399"/>
    </source>
</evidence>
<evidence type="ECO:0000313" key="20">
    <source>
        <dbReference type="EMBL" id="AKH21328.1"/>
    </source>
</evidence>
<evidence type="ECO:0000313" key="21">
    <source>
        <dbReference type="Proteomes" id="UP000034410"/>
    </source>
</evidence>
<keyword evidence="7 18" id="KW-0732">Signal</keyword>
<keyword evidence="13 18" id="KW-0472">Membrane</keyword>
<dbReference type="PANTHER" id="PTHR32234:SF0">
    <property type="entry name" value="THIOL:DISULFIDE INTERCHANGE PROTEIN DSBD"/>
    <property type="match status" value="1"/>
</dbReference>
<keyword evidence="6 18" id="KW-0812">Transmembrane</keyword>
<feature type="transmembrane region" description="Helical" evidence="18">
    <location>
        <begin position="569"/>
        <end position="587"/>
    </location>
</feature>
<dbReference type="Gene3D" id="3.40.30.10">
    <property type="entry name" value="Glutaredoxin"/>
    <property type="match status" value="1"/>
</dbReference>
<keyword evidence="14 18" id="KW-1015">Disulfide bond</keyword>
<dbReference type="SUPFAM" id="SSF52833">
    <property type="entry name" value="Thioredoxin-like"/>
    <property type="match status" value="1"/>
</dbReference>
<evidence type="ECO:0000256" key="14">
    <source>
        <dbReference type="ARBA" id="ARBA00023157"/>
    </source>
</evidence>
<dbReference type="InterPro" id="IPR036249">
    <property type="entry name" value="Thioredoxin-like_sf"/>
</dbReference>
<feature type="signal peptide" evidence="18">
    <location>
        <begin position="1"/>
        <end position="27"/>
    </location>
</feature>
<dbReference type="PANTHER" id="PTHR32234">
    <property type="entry name" value="THIOL:DISULFIDE INTERCHANGE PROTEIN DSBD"/>
    <property type="match status" value="1"/>
</dbReference>
<dbReference type="PATRIC" id="fig|1543721.4.peg.2947"/>
<feature type="disulfide bond" description="Redox-active" evidence="18">
    <location>
        <begin position="130"/>
        <end position="136"/>
    </location>
</feature>
<accession>A0A0F7K324</accession>
<feature type="transmembrane region" description="Helical" evidence="18">
    <location>
        <begin position="545"/>
        <end position="563"/>
    </location>
</feature>
<comment type="function">
    <text evidence="18">Required to facilitate the formation of correct disulfide bonds in some periplasmic proteins and for the assembly of the periplasmic c-type cytochromes. Acts by transferring electrons from cytoplasmic thioredoxin to the periplasm. This transfer involves a cascade of disulfide bond formation and reduction steps.</text>
</comment>
<evidence type="ECO:0000256" key="15">
    <source>
        <dbReference type="ARBA" id="ARBA00023284"/>
    </source>
</evidence>
<comment type="catalytic activity">
    <reaction evidence="17 18">
        <text>[protein]-dithiol + NADP(+) = [protein]-disulfide + NADPH + H(+)</text>
        <dbReference type="Rhea" id="RHEA:18753"/>
        <dbReference type="Rhea" id="RHEA-COMP:10593"/>
        <dbReference type="Rhea" id="RHEA-COMP:10594"/>
        <dbReference type="ChEBI" id="CHEBI:15378"/>
        <dbReference type="ChEBI" id="CHEBI:29950"/>
        <dbReference type="ChEBI" id="CHEBI:50058"/>
        <dbReference type="ChEBI" id="CHEBI:57783"/>
        <dbReference type="ChEBI" id="CHEBI:58349"/>
        <dbReference type="EC" id="1.8.1.8"/>
    </reaction>
</comment>
<feature type="transmembrane region" description="Helical" evidence="18">
    <location>
        <begin position="425"/>
        <end position="447"/>
    </location>
</feature>
<dbReference type="RefSeq" id="WP_046860257.1">
    <property type="nucleotide sequence ID" value="NZ_CP011412.1"/>
</dbReference>
<dbReference type="SUPFAM" id="SSF74863">
    <property type="entry name" value="Thiol:disulfide interchange protein DsbD, N-terminal domain (DsbD-alpha)"/>
    <property type="match status" value="2"/>
</dbReference>
<dbReference type="PROSITE" id="PS00194">
    <property type="entry name" value="THIOREDOXIN_1"/>
    <property type="match status" value="1"/>
</dbReference>
<dbReference type="NCBIfam" id="NF001419">
    <property type="entry name" value="PRK00293.1"/>
    <property type="match status" value="1"/>
</dbReference>
<dbReference type="EMBL" id="CP011412">
    <property type="protein sequence ID" value="AKH21328.1"/>
    <property type="molecule type" value="Genomic_DNA"/>
</dbReference>
<dbReference type="GO" id="GO:0009055">
    <property type="term" value="F:electron transfer activity"/>
    <property type="evidence" value="ECO:0007669"/>
    <property type="project" value="UniProtKB-UniRule"/>
</dbReference>
<feature type="domain" description="Thioredoxin" evidence="19">
    <location>
        <begin position="614"/>
        <end position="764"/>
    </location>
</feature>
<reference evidence="20 21" key="1">
    <citation type="journal article" date="2015" name="Genome Announc.">
        <title>Complete Genome Sequence of Sedimenticola thiotaurini Strain SIP-G1, a Polyphosphate- and Polyhydroxyalkanoate-Accumulating Sulfur-Oxidizing Gammaproteobacterium Isolated from Salt Marsh Sediments.</title>
        <authorList>
            <person name="Flood B.E."/>
            <person name="Jones D.S."/>
            <person name="Bailey J.V."/>
        </authorList>
    </citation>
    <scope>NUCLEOTIDE SEQUENCE [LARGE SCALE GENOMIC DNA]</scope>
    <source>
        <strain evidence="20 21">SIP-G1</strain>
    </source>
</reference>
<dbReference type="InterPro" id="IPR017937">
    <property type="entry name" value="Thioredoxin_CS"/>
</dbReference>
<keyword evidence="5 18" id="KW-0997">Cell inner membrane</keyword>
<organism evidence="20 21">
    <name type="scientific">Sedimenticola thiotaurini</name>
    <dbReference type="NCBI Taxonomy" id="1543721"/>
    <lineage>
        <taxon>Bacteria</taxon>
        <taxon>Pseudomonadati</taxon>
        <taxon>Pseudomonadota</taxon>
        <taxon>Gammaproteobacteria</taxon>
        <taxon>Chromatiales</taxon>
        <taxon>Sedimenticolaceae</taxon>
        <taxon>Sedimenticola</taxon>
    </lineage>
</organism>
<feature type="disulfide bond" description="Redox-active" evidence="18">
    <location>
        <begin position="364"/>
        <end position="486"/>
    </location>
</feature>